<feature type="transmembrane region" description="Helical" evidence="11">
    <location>
        <begin position="235"/>
        <end position="258"/>
    </location>
</feature>
<dbReference type="SUPFAM" id="SSF81321">
    <property type="entry name" value="Family A G protein-coupled receptor-like"/>
    <property type="match status" value="1"/>
</dbReference>
<dbReference type="KEGG" id="oaa:120637959"/>
<sequence length="308" mass="34150">MGDARLSFGIVMLLQTGTGLSVNAFLLLFYARVISTSHRLSSSDLIQAQLPLANIVILLTGGVPHTLSFCELRIFLDDVLCKLTIYLYRVARGLAICTVCLLSVFQAITISPSTSQWARFKAKLPKCFLPACILSWVLNLLINVGIPVYTKGPTNTTFQATYDLKYCSVAPISTAIMLVNTILYSASDLSFVGLMSLASGYMVFVLHRHHRRVRHLHGPDRSPGAMPEVRAAKRVVALATLFVLLYGRQSVMLSILLNGKGYSLILLNSHHVWSFTFSVFSPFLMICSDQRVRSFWKRESAISNLDPS</sequence>
<dbReference type="GO" id="GO:0016503">
    <property type="term" value="F:pheromone receptor activity"/>
    <property type="evidence" value="ECO:0007669"/>
    <property type="project" value="InterPro"/>
</dbReference>
<dbReference type="GO" id="GO:0019236">
    <property type="term" value="P:response to pheromone"/>
    <property type="evidence" value="ECO:0007669"/>
    <property type="project" value="UniProtKB-KW"/>
</dbReference>
<dbReference type="RefSeq" id="XP_039766536.1">
    <property type="nucleotide sequence ID" value="XM_039910602.1"/>
</dbReference>
<gene>
    <name evidence="13" type="primary">LOC120637959</name>
</gene>
<feature type="transmembrane region" description="Helical" evidence="11">
    <location>
        <begin position="182"/>
        <end position="206"/>
    </location>
</feature>
<dbReference type="PANTHER" id="PTHR24062">
    <property type="entry name" value="VOMERONASAL TYPE-1 RECEPTOR"/>
    <property type="match status" value="1"/>
</dbReference>
<evidence type="ECO:0000256" key="5">
    <source>
        <dbReference type="ARBA" id="ARBA00022692"/>
    </source>
</evidence>
<evidence type="ECO:0000256" key="8">
    <source>
        <dbReference type="ARBA" id="ARBA00023136"/>
    </source>
</evidence>
<evidence type="ECO:0000256" key="7">
    <source>
        <dbReference type="ARBA" id="ARBA00023040"/>
    </source>
</evidence>
<dbReference type="Ensembl" id="ENSOANT00000061372.1">
    <property type="protein sequence ID" value="ENSOANP00000037365.1"/>
    <property type="gene ID" value="ENSOANG00000046629.1"/>
</dbReference>
<dbReference type="GO" id="GO:0007606">
    <property type="term" value="P:sensory perception of chemical stimulus"/>
    <property type="evidence" value="ECO:0007669"/>
    <property type="project" value="UniProtKB-ARBA"/>
</dbReference>
<name>A0A6I8N9A1_ORNAN</name>
<keyword evidence="10 11" id="KW-0807">Transducer</keyword>
<evidence type="ECO:0000256" key="10">
    <source>
        <dbReference type="ARBA" id="ARBA00023224"/>
    </source>
</evidence>
<dbReference type="Gene3D" id="1.20.1070.10">
    <property type="entry name" value="Rhodopsin 7-helix transmembrane proteins"/>
    <property type="match status" value="1"/>
</dbReference>
<evidence type="ECO:0000256" key="11">
    <source>
        <dbReference type="RuleBase" id="RU364061"/>
    </source>
</evidence>
<dbReference type="GeneTree" id="ENSGT01030000234553"/>
<dbReference type="FunFam" id="1.20.1070.10:FF:000081">
    <property type="entry name" value="Vomeronasal type-1 receptor"/>
    <property type="match status" value="1"/>
</dbReference>
<feature type="domain" description="G-protein coupled receptors family 1 profile" evidence="12">
    <location>
        <begin position="22"/>
        <end position="285"/>
    </location>
</feature>
<proteinExistence type="inferred from homology"/>
<dbReference type="InterPro" id="IPR017452">
    <property type="entry name" value="GPCR_Rhodpsn_7TM"/>
</dbReference>
<keyword evidence="4 11" id="KW-0589">Pheromone response</keyword>
<evidence type="ECO:0000313" key="13">
    <source>
        <dbReference type="Ensembl" id="ENSOANP00000037365.1"/>
    </source>
</evidence>
<dbReference type="InParanoid" id="A0A6I8N9A1"/>
<feature type="transmembrane region" description="Helical" evidence="11">
    <location>
        <begin position="6"/>
        <end position="31"/>
    </location>
</feature>
<evidence type="ECO:0000256" key="1">
    <source>
        <dbReference type="ARBA" id="ARBA00004651"/>
    </source>
</evidence>
<dbReference type="OrthoDB" id="9606139at2759"/>
<dbReference type="PROSITE" id="PS50262">
    <property type="entry name" value="G_PROTEIN_RECEP_F1_2"/>
    <property type="match status" value="1"/>
</dbReference>
<keyword evidence="7 11" id="KW-0297">G-protein coupled receptor</keyword>
<reference evidence="13 14" key="1">
    <citation type="journal article" date="2008" name="Nature">
        <title>Genome analysis of the platypus reveals unique signatures of evolution.</title>
        <authorList>
            <person name="Warren W.C."/>
            <person name="Hillier L.W."/>
            <person name="Marshall Graves J.A."/>
            <person name="Birney E."/>
            <person name="Ponting C.P."/>
            <person name="Grutzner F."/>
            <person name="Belov K."/>
            <person name="Miller W."/>
            <person name="Clarke L."/>
            <person name="Chinwalla A.T."/>
            <person name="Yang S.P."/>
            <person name="Heger A."/>
            <person name="Locke D.P."/>
            <person name="Miethke P."/>
            <person name="Waters P.D."/>
            <person name="Veyrunes F."/>
            <person name="Fulton L."/>
            <person name="Fulton B."/>
            <person name="Graves T."/>
            <person name="Wallis J."/>
            <person name="Puente X.S."/>
            <person name="Lopez-Otin C."/>
            <person name="Ordonez G.R."/>
            <person name="Eichler E.E."/>
            <person name="Chen L."/>
            <person name="Cheng Z."/>
            <person name="Deakin J.E."/>
            <person name="Alsop A."/>
            <person name="Thompson K."/>
            <person name="Kirby P."/>
            <person name="Papenfuss A.T."/>
            <person name="Wakefield M.J."/>
            <person name="Olender T."/>
            <person name="Lancet D."/>
            <person name="Huttley G.A."/>
            <person name="Smit A.F."/>
            <person name="Pask A."/>
            <person name="Temple-Smith P."/>
            <person name="Batzer M.A."/>
            <person name="Walker J.A."/>
            <person name="Konkel M.K."/>
            <person name="Harris R.S."/>
            <person name="Whittington C.M."/>
            <person name="Wong E.S."/>
            <person name="Gemmell N.J."/>
            <person name="Buschiazzo E."/>
            <person name="Vargas Jentzsch I.M."/>
            <person name="Merkel A."/>
            <person name="Schmitz J."/>
            <person name="Zemann A."/>
            <person name="Churakov G."/>
            <person name="Kriegs J.O."/>
            <person name="Brosius J."/>
            <person name="Murchison E.P."/>
            <person name="Sachidanandam R."/>
            <person name="Smith C."/>
            <person name="Hannon G.J."/>
            <person name="Tsend-Ayush E."/>
            <person name="McMillan D."/>
            <person name="Attenborough R."/>
            <person name="Rens W."/>
            <person name="Ferguson-Smith M."/>
            <person name="Lefevre C.M."/>
            <person name="Sharp J.A."/>
            <person name="Nicholas K.R."/>
            <person name="Ray D.A."/>
            <person name="Kube M."/>
            <person name="Reinhardt R."/>
            <person name="Pringle T.H."/>
            <person name="Taylor J."/>
            <person name="Jones R.C."/>
            <person name="Nixon B."/>
            <person name="Dacheux J.L."/>
            <person name="Niwa H."/>
            <person name="Sekita Y."/>
            <person name="Huang X."/>
            <person name="Stark A."/>
            <person name="Kheradpour P."/>
            <person name="Kellis M."/>
            <person name="Flicek P."/>
            <person name="Chen Y."/>
            <person name="Webber C."/>
            <person name="Hardison R."/>
            <person name="Nelson J."/>
            <person name="Hallsworth-Pepin K."/>
            <person name="Delehaunty K."/>
            <person name="Markovic C."/>
            <person name="Minx P."/>
            <person name="Feng Y."/>
            <person name="Kremitzki C."/>
            <person name="Mitreva M."/>
            <person name="Glasscock J."/>
            <person name="Wylie T."/>
            <person name="Wohldmann P."/>
            <person name="Thiru P."/>
            <person name="Nhan M.N."/>
            <person name="Pohl C.S."/>
            <person name="Smith S.M."/>
            <person name="Hou S."/>
            <person name="Nefedov M."/>
            <person name="de Jong P.J."/>
            <person name="Renfree M.B."/>
            <person name="Mardis E.R."/>
            <person name="Wilson R.K."/>
        </authorList>
    </citation>
    <scope>NUCLEOTIDE SEQUENCE [LARGE SCALE GENOMIC DNA]</scope>
    <source>
        <strain evidence="13 14">Glennie</strain>
    </source>
</reference>
<keyword evidence="14" id="KW-1185">Reference proteome</keyword>
<evidence type="ECO:0000256" key="2">
    <source>
        <dbReference type="ARBA" id="ARBA00010663"/>
    </source>
</evidence>
<protein>
    <recommendedName>
        <fullName evidence="11">Vomeronasal type-1 receptor</fullName>
    </recommendedName>
</protein>
<reference evidence="13" key="3">
    <citation type="submission" date="2025-09" db="UniProtKB">
        <authorList>
            <consortium name="Ensembl"/>
        </authorList>
    </citation>
    <scope>IDENTIFICATION</scope>
    <source>
        <strain evidence="13">Glennie</strain>
    </source>
</reference>
<dbReference type="InterPro" id="IPR004072">
    <property type="entry name" value="Vmron_rcpt_1"/>
</dbReference>
<keyword evidence="8 11" id="KW-0472">Membrane</keyword>
<feature type="transmembrane region" description="Helical" evidence="11">
    <location>
        <begin position="86"/>
        <end position="108"/>
    </location>
</feature>
<keyword evidence="5 11" id="KW-0812">Transmembrane</keyword>
<keyword evidence="9 11" id="KW-0675">Receptor</keyword>
<feature type="transmembrane region" description="Helical" evidence="11">
    <location>
        <begin position="270"/>
        <end position="288"/>
    </location>
</feature>
<reference evidence="13" key="2">
    <citation type="submission" date="2025-08" db="UniProtKB">
        <authorList>
            <consortium name="Ensembl"/>
        </authorList>
    </citation>
    <scope>IDENTIFICATION</scope>
    <source>
        <strain evidence="13">Glennie</strain>
    </source>
</reference>
<keyword evidence="3 11" id="KW-1003">Cell membrane</keyword>
<comment type="similarity">
    <text evidence="2 11">Belongs to the G-protein coupled receptor 1 family.</text>
</comment>
<evidence type="ECO:0000259" key="12">
    <source>
        <dbReference type="PROSITE" id="PS50262"/>
    </source>
</evidence>
<dbReference type="GO" id="GO:0005550">
    <property type="term" value="F:pheromone binding"/>
    <property type="evidence" value="ECO:0000318"/>
    <property type="project" value="GO_Central"/>
</dbReference>
<dbReference type="Proteomes" id="UP000002279">
    <property type="component" value="Chromosome X3"/>
</dbReference>
<feature type="transmembrane region" description="Helical" evidence="11">
    <location>
        <begin position="128"/>
        <end position="149"/>
    </location>
</feature>
<comment type="subcellular location">
    <subcellularLocation>
        <location evidence="1 11">Cell membrane</location>
        <topology evidence="1 11">Multi-pass membrane protein</topology>
    </subcellularLocation>
</comment>
<organism evidence="13 14">
    <name type="scientific">Ornithorhynchus anatinus</name>
    <name type="common">Duckbill platypus</name>
    <dbReference type="NCBI Taxonomy" id="9258"/>
    <lineage>
        <taxon>Eukaryota</taxon>
        <taxon>Metazoa</taxon>
        <taxon>Chordata</taxon>
        <taxon>Craniata</taxon>
        <taxon>Vertebrata</taxon>
        <taxon>Euteleostomi</taxon>
        <taxon>Mammalia</taxon>
        <taxon>Monotremata</taxon>
        <taxon>Ornithorhynchidae</taxon>
        <taxon>Ornithorhynchus</taxon>
    </lineage>
</organism>
<dbReference type="Pfam" id="PF03402">
    <property type="entry name" value="V1R"/>
    <property type="match status" value="1"/>
</dbReference>
<evidence type="ECO:0000313" key="14">
    <source>
        <dbReference type="Proteomes" id="UP000002279"/>
    </source>
</evidence>
<accession>A0A6I8N9A1</accession>
<feature type="transmembrane region" description="Helical" evidence="11">
    <location>
        <begin position="52"/>
        <end position="74"/>
    </location>
</feature>
<dbReference type="GO" id="GO:0005886">
    <property type="term" value="C:plasma membrane"/>
    <property type="evidence" value="ECO:0000318"/>
    <property type="project" value="GO_Central"/>
</dbReference>
<evidence type="ECO:0000256" key="4">
    <source>
        <dbReference type="ARBA" id="ARBA00022507"/>
    </source>
</evidence>
<dbReference type="PRINTS" id="PR01534">
    <property type="entry name" value="VOMERONASL1R"/>
</dbReference>
<dbReference type="GeneID" id="120637959"/>
<evidence type="ECO:0000256" key="9">
    <source>
        <dbReference type="ARBA" id="ARBA00023170"/>
    </source>
</evidence>
<keyword evidence="6 11" id="KW-1133">Transmembrane helix</keyword>
<evidence type="ECO:0000256" key="6">
    <source>
        <dbReference type="ARBA" id="ARBA00022989"/>
    </source>
</evidence>
<evidence type="ECO:0000256" key="3">
    <source>
        <dbReference type="ARBA" id="ARBA00022475"/>
    </source>
</evidence>
<dbReference type="AlphaFoldDB" id="A0A6I8N9A1"/>